<gene>
    <name evidence="1" type="ORF">GCM10010466_32810</name>
</gene>
<comment type="caution">
    <text evidence="1">The sequence shown here is derived from an EMBL/GenBank/DDBJ whole genome shotgun (WGS) entry which is preliminary data.</text>
</comment>
<organism evidence="1 2">
    <name type="scientific">Planomonospora alba</name>
    <dbReference type="NCBI Taxonomy" id="161354"/>
    <lineage>
        <taxon>Bacteria</taxon>
        <taxon>Bacillati</taxon>
        <taxon>Actinomycetota</taxon>
        <taxon>Actinomycetes</taxon>
        <taxon>Streptosporangiales</taxon>
        <taxon>Streptosporangiaceae</taxon>
        <taxon>Planomonospora</taxon>
    </lineage>
</organism>
<proteinExistence type="predicted"/>
<accession>A0ABP6N815</accession>
<sequence length="713" mass="76180">MCDDPACTGSALPQAVAEALDDYRALLARHGVTWGEDPIFYVKSMAADAYLMGPRDFWGVCHRKVAERHPGADVRKLEEHLRELDMAEVVRDVLAGEVLENLAALRLSGGAGAPEAVLEAKALAVLDDRPLRTTLLVDSARAEPATVLVDGRPYRIGPRGAALIPVTSAVEVVVDGARVDLAPLTRRAPAARLRVRAGMPCRWSVYGEHGQGWYPAGAPHRRDAHVRPYFHGDDLVLDVPAEPLTVRVARGMEYGTAEAAVTPVPGRETVVDLVPERLYDAAARGWYGGDMHVHLNWAGDMVGTPGLAAAMQHGEDLHVLNLVAGNVSSARVYDAEALEHWAGRDLPWSDATHLARIGVEYRNDLLGHFFAFTPAAPPSRFHTGFLGTADWPPNSAACEELRGLGAVTGYSHPFHAPVAETDGPEAALLWRRNCSAREIVADAALGLVDALDVLNHSSVQATAVVYRRLIGAGNRLAVTAGTDSMVSFARRGSQSSPPGWERVYARLDGPLSAEAFAEAIRRGRTFATTGPWLELAVDGRGPGDTLNLSSGDRVTVTARAVGPEVERLEIRTADGVVAAAADGAATAAPGVEASVTAGGGGAPVLEVTAGLVVDGPTYVVAVASGAPHERSFHPTGVHAHTSPVHLDVDGRHVARPEDVRWCLEWLDRLEAMVREEGGFDAPGQLDDHLALYERAREVYRSRLRRSGSLPWPA</sequence>
<name>A0ABP6N815_9ACTN</name>
<evidence type="ECO:0008006" key="3">
    <source>
        <dbReference type="Google" id="ProtNLM"/>
    </source>
</evidence>
<keyword evidence="2" id="KW-1185">Reference proteome</keyword>
<dbReference type="InterPro" id="IPR016195">
    <property type="entry name" value="Pol/histidinol_Pase-like"/>
</dbReference>
<dbReference type="SUPFAM" id="SSF89550">
    <property type="entry name" value="PHP domain-like"/>
    <property type="match status" value="1"/>
</dbReference>
<evidence type="ECO:0000313" key="2">
    <source>
        <dbReference type="Proteomes" id="UP001500320"/>
    </source>
</evidence>
<dbReference type="Proteomes" id="UP001500320">
    <property type="component" value="Unassembled WGS sequence"/>
</dbReference>
<dbReference type="Gene3D" id="3.20.20.140">
    <property type="entry name" value="Metal-dependent hydrolases"/>
    <property type="match status" value="1"/>
</dbReference>
<dbReference type="RefSeq" id="WP_344860325.1">
    <property type="nucleotide sequence ID" value="NZ_BAAAUT010000024.1"/>
</dbReference>
<dbReference type="NCBIfam" id="NF038032">
    <property type="entry name" value="CehA_McbA_metalo"/>
    <property type="match status" value="1"/>
</dbReference>
<evidence type="ECO:0000313" key="1">
    <source>
        <dbReference type="EMBL" id="GAA3139104.1"/>
    </source>
</evidence>
<reference evidence="2" key="1">
    <citation type="journal article" date="2019" name="Int. J. Syst. Evol. Microbiol.">
        <title>The Global Catalogue of Microorganisms (GCM) 10K type strain sequencing project: providing services to taxonomists for standard genome sequencing and annotation.</title>
        <authorList>
            <consortium name="The Broad Institute Genomics Platform"/>
            <consortium name="The Broad Institute Genome Sequencing Center for Infectious Disease"/>
            <person name="Wu L."/>
            <person name="Ma J."/>
        </authorList>
    </citation>
    <scope>NUCLEOTIDE SEQUENCE [LARGE SCALE GENOMIC DNA]</scope>
    <source>
        <strain evidence="2">JCM 9373</strain>
    </source>
</reference>
<dbReference type="EMBL" id="BAAAUT010000024">
    <property type="protein sequence ID" value="GAA3139104.1"/>
    <property type="molecule type" value="Genomic_DNA"/>
</dbReference>
<protein>
    <recommendedName>
        <fullName evidence="3">CehA/McbA family metallohydrolase</fullName>
    </recommendedName>
</protein>